<dbReference type="EMBL" id="SWLB01000024">
    <property type="protein sequence ID" value="KAF3322766.1"/>
    <property type="molecule type" value="Genomic_DNA"/>
</dbReference>
<feature type="coiled-coil region" evidence="1">
    <location>
        <begin position="64"/>
        <end position="130"/>
    </location>
</feature>
<evidence type="ECO:0000313" key="4">
    <source>
        <dbReference type="Proteomes" id="UP000623129"/>
    </source>
</evidence>
<reference evidence="3" key="1">
    <citation type="submission" date="2020-01" db="EMBL/GenBank/DDBJ databases">
        <title>Genome sequence of Kobresia littledalei, the first chromosome-level genome in the family Cyperaceae.</title>
        <authorList>
            <person name="Qu G."/>
        </authorList>
    </citation>
    <scope>NUCLEOTIDE SEQUENCE</scope>
    <source>
        <strain evidence="3">C.B.Clarke</strain>
        <tissue evidence="3">Leaf</tissue>
    </source>
</reference>
<feature type="domain" description="DOG1" evidence="2">
    <location>
        <begin position="1"/>
        <end position="168"/>
    </location>
</feature>
<dbReference type="Proteomes" id="UP000623129">
    <property type="component" value="Unassembled WGS sequence"/>
</dbReference>
<dbReference type="PROSITE" id="PS51806">
    <property type="entry name" value="DOG1"/>
    <property type="match status" value="1"/>
</dbReference>
<comment type="caution">
    <text evidence="3">The sequence shown here is derived from an EMBL/GenBank/DDBJ whole genome shotgun (WGS) entry which is preliminary data.</text>
</comment>
<dbReference type="InterPro" id="IPR051886">
    <property type="entry name" value="Seed_Dev/Stress_Resp_Reg"/>
</dbReference>
<evidence type="ECO:0000313" key="3">
    <source>
        <dbReference type="EMBL" id="KAF3322766.1"/>
    </source>
</evidence>
<dbReference type="PANTHER" id="PTHR46354">
    <property type="entry name" value="DOG1 DOMAIN-CONTAINING PROTEIN"/>
    <property type="match status" value="1"/>
</dbReference>
<dbReference type="OrthoDB" id="542841at2759"/>
<sequence length="174" mass="19257">MFSPSWTSTTENIFMWVGGWRPSAAFHLFHSKSGMQLEARLEEIIRGGAVKDLGDVSATQLQALDRLQRETVRAERLISEEAAEAQEALAAAEVLQLVSSGDQDNMESKMAGLKERMRAVLARADRLRIDTIRGITDVLDSIQAVHFLIAAAELHLGLHEYGKEKDRLAAEEVA</sequence>
<gene>
    <name evidence="3" type="ORF">FCM35_KLT12755</name>
</gene>
<dbReference type="InterPro" id="IPR025422">
    <property type="entry name" value="TGA_domain"/>
</dbReference>
<keyword evidence="3" id="KW-0238">DNA-binding</keyword>
<organism evidence="3 4">
    <name type="scientific">Carex littledalei</name>
    <dbReference type="NCBI Taxonomy" id="544730"/>
    <lineage>
        <taxon>Eukaryota</taxon>
        <taxon>Viridiplantae</taxon>
        <taxon>Streptophyta</taxon>
        <taxon>Embryophyta</taxon>
        <taxon>Tracheophyta</taxon>
        <taxon>Spermatophyta</taxon>
        <taxon>Magnoliopsida</taxon>
        <taxon>Liliopsida</taxon>
        <taxon>Poales</taxon>
        <taxon>Cyperaceae</taxon>
        <taxon>Cyperoideae</taxon>
        <taxon>Cariceae</taxon>
        <taxon>Carex</taxon>
        <taxon>Carex subgen. Euthyceras</taxon>
    </lineage>
</organism>
<evidence type="ECO:0000259" key="2">
    <source>
        <dbReference type="PROSITE" id="PS51806"/>
    </source>
</evidence>
<dbReference type="AlphaFoldDB" id="A0A833V1V2"/>
<name>A0A833V1V2_9POAL</name>
<keyword evidence="1" id="KW-0175">Coiled coil</keyword>
<proteinExistence type="predicted"/>
<dbReference type="Pfam" id="PF14144">
    <property type="entry name" value="DOG1"/>
    <property type="match status" value="1"/>
</dbReference>
<protein>
    <submittedName>
        <fullName evidence="3">TGACG-sequence-specific DNA-binding protein TGA-1A-like protein</fullName>
    </submittedName>
</protein>
<dbReference type="GO" id="GO:0006351">
    <property type="term" value="P:DNA-templated transcription"/>
    <property type="evidence" value="ECO:0007669"/>
    <property type="project" value="InterPro"/>
</dbReference>
<dbReference type="GO" id="GO:0043565">
    <property type="term" value="F:sequence-specific DNA binding"/>
    <property type="evidence" value="ECO:0007669"/>
    <property type="project" value="InterPro"/>
</dbReference>
<dbReference type="PANTHER" id="PTHR46354:SF4">
    <property type="entry name" value="PROTEIN DOG1-LIKE 3"/>
    <property type="match status" value="1"/>
</dbReference>
<keyword evidence="4" id="KW-1185">Reference proteome</keyword>
<accession>A0A833V1V2</accession>
<evidence type="ECO:0000256" key="1">
    <source>
        <dbReference type="SAM" id="Coils"/>
    </source>
</evidence>